<feature type="compositionally biased region" description="Basic and acidic residues" evidence="1">
    <location>
        <begin position="42"/>
        <end position="56"/>
    </location>
</feature>
<keyword evidence="2" id="KW-1133">Transmembrane helix</keyword>
<feature type="transmembrane region" description="Helical" evidence="2">
    <location>
        <begin position="88"/>
        <end position="104"/>
    </location>
</feature>
<dbReference type="EMBL" id="QRDY01000001">
    <property type="protein sequence ID" value="RED65955.1"/>
    <property type="molecule type" value="Genomic_DNA"/>
</dbReference>
<feature type="signal peptide" evidence="3">
    <location>
        <begin position="1"/>
        <end position="23"/>
    </location>
</feature>
<feature type="chain" id="PRO_5017546217" evidence="3">
    <location>
        <begin position="24"/>
        <end position="114"/>
    </location>
</feature>
<feature type="region of interest" description="Disordered" evidence="1">
    <location>
        <begin position="27"/>
        <end position="65"/>
    </location>
</feature>
<evidence type="ECO:0000313" key="5">
    <source>
        <dbReference type="Proteomes" id="UP000256869"/>
    </source>
</evidence>
<keyword evidence="3" id="KW-0732">Signal</keyword>
<proteinExistence type="predicted"/>
<evidence type="ECO:0000256" key="1">
    <source>
        <dbReference type="SAM" id="MobiDB-lite"/>
    </source>
</evidence>
<organism evidence="4 5">
    <name type="scientific">Cohnella lupini</name>
    <dbReference type="NCBI Taxonomy" id="1294267"/>
    <lineage>
        <taxon>Bacteria</taxon>
        <taxon>Bacillati</taxon>
        <taxon>Bacillota</taxon>
        <taxon>Bacilli</taxon>
        <taxon>Bacillales</taxon>
        <taxon>Paenibacillaceae</taxon>
        <taxon>Cohnella</taxon>
    </lineage>
</organism>
<keyword evidence="5" id="KW-1185">Reference proteome</keyword>
<accession>A0A3D9IW75</accession>
<dbReference type="RefSeq" id="WP_115990913.1">
    <property type="nucleotide sequence ID" value="NZ_QRDY01000001.1"/>
</dbReference>
<dbReference type="NCBIfam" id="NF041742">
    <property type="entry name" value="WGxxGxxG_fam"/>
    <property type="match status" value="1"/>
</dbReference>
<keyword evidence="2" id="KW-0812">Transmembrane</keyword>
<dbReference type="Proteomes" id="UP000256869">
    <property type="component" value="Unassembled WGS sequence"/>
</dbReference>
<evidence type="ECO:0000256" key="3">
    <source>
        <dbReference type="SAM" id="SignalP"/>
    </source>
</evidence>
<protein>
    <submittedName>
        <fullName evidence="4">MYXO-CTERM domain-containing protein</fullName>
    </submittedName>
</protein>
<name>A0A3D9IW75_9BACL</name>
<evidence type="ECO:0000256" key="2">
    <source>
        <dbReference type="SAM" id="Phobius"/>
    </source>
</evidence>
<comment type="caution">
    <text evidence="4">The sequence shown here is derived from an EMBL/GenBank/DDBJ whole genome shotgun (WGS) entry which is preliminary data.</text>
</comment>
<keyword evidence="2" id="KW-0472">Membrane</keyword>
<gene>
    <name evidence="4" type="ORF">DFP95_101452</name>
</gene>
<dbReference type="NCBIfam" id="NF038039">
    <property type="entry name" value="WGxxGxxG-CTERM"/>
    <property type="match status" value="1"/>
</dbReference>
<dbReference type="AlphaFoldDB" id="A0A3D9IW75"/>
<reference evidence="4 5" key="1">
    <citation type="submission" date="2018-07" db="EMBL/GenBank/DDBJ databases">
        <title>Genomic Encyclopedia of Type Strains, Phase III (KMG-III): the genomes of soil and plant-associated and newly described type strains.</title>
        <authorList>
            <person name="Whitman W."/>
        </authorList>
    </citation>
    <scope>NUCLEOTIDE SEQUENCE [LARGE SCALE GENOMIC DNA]</scope>
    <source>
        <strain evidence="4 5">CECT 8236</strain>
    </source>
</reference>
<evidence type="ECO:0000313" key="4">
    <source>
        <dbReference type="EMBL" id="RED65955.1"/>
    </source>
</evidence>
<sequence length="114" mass="12600">MRTSILSVVVALALLLLSVPVYAEEQGHKMDTTSLRSTVPDTGKRSDNDNGVRETNENPIQDTNVNRSFANINTLRTYDMKDDNNNNWGWLGLLGLIGLAGLRNRGREGSPDRS</sequence>